<dbReference type="Pfam" id="PF22547">
    <property type="entry name" value="2H-SAK"/>
    <property type="match status" value="2"/>
</dbReference>
<feature type="compositionally biased region" description="Basic and acidic residues" evidence="1">
    <location>
        <begin position="110"/>
        <end position="121"/>
    </location>
</feature>
<evidence type="ECO:0000313" key="4">
    <source>
        <dbReference type="Proteomes" id="UP000078561"/>
    </source>
</evidence>
<evidence type="ECO:0000259" key="2">
    <source>
        <dbReference type="Pfam" id="PF22547"/>
    </source>
</evidence>
<keyword evidence="4" id="KW-1185">Reference proteome</keyword>
<feature type="domain" description="Swiss Army Knife 2H phosphoesterase" evidence="2">
    <location>
        <begin position="10"/>
        <end position="108"/>
    </location>
</feature>
<accession>A0A163JXV2</accession>
<name>A0A163JXV2_ABSGL</name>
<evidence type="ECO:0000256" key="1">
    <source>
        <dbReference type="SAM" id="MobiDB-lite"/>
    </source>
</evidence>
<feature type="region of interest" description="Disordered" evidence="1">
    <location>
        <begin position="107"/>
        <end position="145"/>
    </location>
</feature>
<organism evidence="3">
    <name type="scientific">Absidia glauca</name>
    <name type="common">Pin mould</name>
    <dbReference type="NCBI Taxonomy" id="4829"/>
    <lineage>
        <taxon>Eukaryota</taxon>
        <taxon>Fungi</taxon>
        <taxon>Fungi incertae sedis</taxon>
        <taxon>Mucoromycota</taxon>
        <taxon>Mucoromycotina</taxon>
        <taxon>Mucoromycetes</taxon>
        <taxon>Mucorales</taxon>
        <taxon>Cunninghamellaceae</taxon>
        <taxon>Absidia</taxon>
    </lineage>
</organism>
<reference evidence="3" key="1">
    <citation type="submission" date="2016-04" db="EMBL/GenBank/DDBJ databases">
        <authorList>
            <person name="Evans L.H."/>
            <person name="Alamgir A."/>
            <person name="Owens N."/>
            <person name="Weber N.D."/>
            <person name="Virtaneva K."/>
            <person name="Barbian K."/>
            <person name="Babar A."/>
            <person name="Rosenke K."/>
        </authorList>
    </citation>
    <scope>NUCLEOTIDE SEQUENCE [LARGE SCALE GENOMIC DNA]</scope>
    <source>
        <strain evidence="3">CBS 101.48</strain>
    </source>
</reference>
<sequence length="286" mass="31817">MDLIVANGRYLSVVGSTIDAIGKQGRPTTMPEKYHLNRVARDNSERYHITFVHPGELKAHLADKGIPKKKQHHKHIRSMVDEVIATFGEPSTWEKPLDLGLGLLEQQEDEKDRQQQPDKKQKKDKGKKKRLGADQGDTSKDDVTVTAPPAAAVTATPAAAVTATPVPATTATPVSTTRHYVSYFRVIHWPFGQKIRAHLGLPPTSFHITVGFDPKDVHHSPKGPDTILLAPSLKQDPDLLARWVSSAVHYPKESLFLQRLSHHLIKVDLGHLAEPWQHHLKTTESP</sequence>
<dbReference type="InterPro" id="IPR054498">
    <property type="entry name" value="2H-SAK"/>
</dbReference>
<dbReference type="Proteomes" id="UP000078561">
    <property type="component" value="Unassembled WGS sequence"/>
</dbReference>
<dbReference type="AlphaFoldDB" id="A0A163JXV2"/>
<dbReference type="EMBL" id="LT554300">
    <property type="protein sequence ID" value="SAM03811.1"/>
    <property type="molecule type" value="Genomic_DNA"/>
</dbReference>
<protein>
    <recommendedName>
        <fullName evidence="2">Swiss Army Knife 2H phosphoesterase domain-containing protein</fullName>
    </recommendedName>
</protein>
<dbReference type="OrthoDB" id="19045at2759"/>
<proteinExistence type="predicted"/>
<gene>
    <name evidence="3" type="primary">ABSGL_09665.1 scaffold 11583</name>
</gene>
<feature type="domain" description="Swiss Army Knife 2H phosphoesterase" evidence="2">
    <location>
        <begin position="170"/>
        <end position="218"/>
    </location>
</feature>
<dbReference type="InParanoid" id="A0A163JXV2"/>
<evidence type="ECO:0000313" key="3">
    <source>
        <dbReference type="EMBL" id="SAM03811.1"/>
    </source>
</evidence>